<reference evidence="4" key="1">
    <citation type="submission" date="2016-06" db="UniProtKB">
        <authorList>
            <consortium name="WormBaseParasite"/>
        </authorList>
    </citation>
    <scope>IDENTIFICATION</scope>
</reference>
<evidence type="ECO:0000256" key="1">
    <source>
        <dbReference type="SAM" id="MobiDB-lite"/>
    </source>
</evidence>
<keyword evidence="3" id="KW-1185">Reference proteome</keyword>
<protein>
    <submittedName>
        <fullName evidence="4">Reverse transcriptase</fullName>
    </submittedName>
</protein>
<evidence type="ECO:0000313" key="3">
    <source>
        <dbReference type="Proteomes" id="UP000275846"/>
    </source>
</evidence>
<evidence type="ECO:0000313" key="4">
    <source>
        <dbReference type="WBParaSite" id="SSLN_0001006801-mRNA-1"/>
    </source>
</evidence>
<dbReference type="AlphaFoldDB" id="A0A183SZQ8"/>
<reference evidence="2 3" key="2">
    <citation type="submission" date="2018-11" db="EMBL/GenBank/DDBJ databases">
        <authorList>
            <consortium name="Pathogen Informatics"/>
        </authorList>
    </citation>
    <scope>NUCLEOTIDE SEQUENCE [LARGE SCALE GENOMIC DNA]</scope>
    <source>
        <strain evidence="2 3">NST_G2</strain>
    </source>
</reference>
<dbReference type="Proteomes" id="UP000275846">
    <property type="component" value="Unassembled WGS sequence"/>
</dbReference>
<gene>
    <name evidence="2" type="ORF">SSLN_LOCUS9706</name>
</gene>
<proteinExistence type="predicted"/>
<sequence>MDSSPPRYLQDEASSATTPETPSNELANRLANLPVTDADISVDNCWCQLRDIVQYTTLDVLGHARRKHQDWFDDNNAAIKSLLVEKNRLHKAYVNRPTAANKRAFYRSRRFLQQRLRETRDAWMTRKAEEIKGYADRNEWKNLFTATKAVYGPPVKGTAPLLSADGRTLLTEKTKILTRWAEHFQSVLNQPSTISDATIDRILKWKSTPTLISRPLSKKP</sequence>
<accession>A0A183SZQ8</accession>
<dbReference type="OrthoDB" id="6144240at2759"/>
<feature type="region of interest" description="Disordered" evidence="1">
    <location>
        <begin position="1"/>
        <end position="24"/>
    </location>
</feature>
<name>A0A183SZQ8_SCHSO</name>
<organism evidence="4">
    <name type="scientific">Schistocephalus solidus</name>
    <name type="common">Tapeworm</name>
    <dbReference type="NCBI Taxonomy" id="70667"/>
    <lineage>
        <taxon>Eukaryota</taxon>
        <taxon>Metazoa</taxon>
        <taxon>Spiralia</taxon>
        <taxon>Lophotrochozoa</taxon>
        <taxon>Platyhelminthes</taxon>
        <taxon>Cestoda</taxon>
        <taxon>Eucestoda</taxon>
        <taxon>Diphyllobothriidea</taxon>
        <taxon>Diphyllobothriidae</taxon>
        <taxon>Schistocephalus</taxon>
    </lineage>
</organism>
<evidence type="ECO:0000313" key="2">
    <source>
        <dbReference type="EMBL" id="VDL96091.1"/>
    </source>
</evidence>
<dbReference type="EMBL" id="UYSU01035407">
    <property type="protein sequence ID" value="VDL96091.1"/>
    <property type="molecule type" value="Genomic_DNA"/>
</dbReference>
<dbReference type="WBParaSite" id="SSLN_0001006801-mRNA-1">
    <property type="protein sequence ID" value="SSLN_0001006801-mRNA-1"/>
    <property type="gene ID" value="SSLN_0001006801"/>
</dbReference>
<feature type="compositionally biased region" description="Polar residues" evidence="1">
    <location>
        <begin position="12"/>
        <end position="24"/>
    </location>
</feature>